<dbReference type="AlphaFoldDB" id="A0AAW7M334"/>
<proteinExistence type="inferred from homology"/>
<dbReference type="GO" id="GO:0006465">
    <property type="term" value="P:signal peptide processing"/>
    <property type="evidence" value="ECO:0007669"/>
    <property type="project" value="TreeGrafter"/>
</dbReference>
<organism evidence="13 14">
    <name type="scientific">Demequina lignilytica</name>
    <dbReference type="NCBI Taxonomy" id="3051663"/>
    <lineage>
        <taxon>Bacteria</taxon>
        <taxon>Bacillati</taxon>
        <taxon>Actinomycetota</taxon>
        <taxon>Actinomycetes</taxon>
        <taxon>Micrococcales</taxon>
        <taxon>Demequinaceae</taxon>
        <taxon>Demequina</taxon>
    </lineage>
</organism>
<dbReference type="RefSeq" id="WP_301144291.1">
    <property type="nucleotide sequence ID" value="NZ_JAUHPX010000001.1"/>
</dbReference>
<dbReference type="Pfam" id="PF01478">
    <property type="entry name" value="Peptidase_A24"/>
    <property type="match status" value="1"/>
</dbReference>
<dbReference type="GO" id="GO:0032259">
    <property type="term" value="P:methylation"/>
    <property type="evidence" value="ECO:0007669"/>
    <property type="project" value="UniProtKB-KW"/>
</dbReference>
<keyword evidence="3" id="KW-1003">Cell membrane</keyword>
<feature type="transmembrane region" description="Helical" evidence="10">
    <location>
        <begin position="232"/>
        <end position="255"/>
    </location>
</feature>
<comment type="catalytic activity">
    <reaction evidence="9">
        <text>Typically cleaves a -Gly-|-Phe- bond to release an N-terminal, basic peptide of 5-8 residues from type IV prepilin, and then N-methylates the new N-terminal amino group, the methyl donor being S-adenosyl-L-methionine.</text>
        <dbReference type="EC" id="3.4.23.43"/>
    </reaction>
</comment>
<evidence type="ECO:0000259" key="12">
    <source>
        <dbReference type="Pfam" id="PF06750"/>
    </source>
</evidence>
<dbReference type="GO" id="GO:0008168">
    <property type="term" value="F:methyltransferase activity"/>
    <property type="evidence" value="ECO:0007669"/>
    <property type="project" value="UniProtKB-KW"/>
</dbReference>
<evidence type="ECO:0000256" key="4">
    <source>
        <dbReference type="ARBA" id="ARBA00022519"/>
    </source>
</evidence>
<evidence type="ECO:0000256" key="6">
    <source>
        <dbReference type="ARBA" id="ARBA00022989"/>
    </source>
</evidence>
<dbReference type="PANTHER" id="PTHR30487:SF0">
    <property type="entry name" value="PREPILIN LEADER PEPTIDASE_N-METHYLTRANSFERASE-RELATED"/>
    <property type="match status" value="1"/>
</dbReference>
<accession>A0AAW7M334</accession>
<dbReference type="PANTHER" id="PTHR30487">
    <property type="entry name" value="TYPE 4 PREPILIN-LIKE PROTEINS LEADER PEPTIDE-PROCESSING ENZYME"/>
    <property type="match status" value="1"/>
</dbReference>
<dbReference type="EC" id="2.1.1.-" evidence="9"/>
<evidence type="ECO:0000256" key="5">
    <source>
        <dbReference type="ARBA" id="ARBA00022692"/>
    </source>
</evidence>
<evidence type="ECO:0000313" key="14">
    <source>
        <dbReference type="Proteomes" id="UP001172737"/>
    </source>
</evidence>
<sequence length="260" mass="26898">MTLLGIAGLFLLGLLLGSFANVLIYRVPEGLSVVSPPSACPACGERIKAQYNVPVIGWLVLRGRCADCGVPISKRYPLVELGTGVAFAATAAWNGLDWMLPVLLALVYFGIVLTAIDLEHRRLPDPLTVAFAVAVATSTIAFSVAEGEWSGAVRAVIGAAALGGLYLLAFIVYPKGMGFGDVKLAPSIGALLGLIGWPALVVGGFAAFLWGAAAGVVAMARTRRGRGVAIPFGPWMFAGAVTGIVVGPTVSGWYLEMVGL</sequence>
<comment type="caution">
    <text evidence="13">The sequence shown here is derived from an EMBL/GenBank/DDBJ whole genome shotgun (WGS) entry which is preliminary data.</text>
</comment>
<keyword evidence="9" id="KW-0378">Hydrolase</keyword>
<feature type="transmembrane region" description="Helical" evidence="10">
    <location>
        <begin position="98"/>
        <end position="116"/>
    </location>
</feature>
<feature type="transmembrane region" description="Helical" evidence="10">
    <location>
        <begin position="128"/>
        <end position="145"/>
    </location>
</feature>
<feature type="domain" description="Prepilin peptidase A24 N-terminal" evidence="12">
    <location>
        <begin position="11"/>
        <end position="91"/>
    </location>
</feature>
<dbReference type="Gene3D" id="1.20.120.1220">
    <property type="match status" value="1"/>
</dbReference>
<protein>
    <recommendedName>
        <fullName evidence="9">Prepilin leader peptidase/N-methyltransferase</fullName>
        <ecNumber evidence="9">2.1.1.-</ecNumber>
        <ecNumber evidence="9">3.4.23.43</ecNumber>
    </recommendedName>
</protein>
<dbReference type="GO" id="GO:0004190">
    <property type="term" value="F:aspartic-type endopeptidase activity"/>
    <property type="evidence" value="ECO:0007669"/>
    <property type="project" value="UniProtKB-EC"/>
</dbReference>
<keyword evidence="9" id="KW-0645">Protease</keyword>
<comment type="subcellular location">
    <subcellularLocation>
        <location evidence="1">Cell inner membrane</location>
        <topology evidence="1">Multi-pass membrane protein</topology>
    </subcellularLocation>
    <subcellularLocation>
        <location evidence="9">Cell membrane</location>
        <topology evidence="9">Multi-pass membrane protein</topology>
    </subcellularLocation>
</comment>
<evidence type="ECO:0000256" key="3">
    <source>
        <dbReference type="ARBA" id="ARBA00022475"/>
    </source>
</evidence>
<reference evidence="13" key="1">
    <citation type="submission" date="2023-06" db="EMBL/GenBank/DDBJ databases">
        <title>Sysu t00039.</title>
        <authorList>
            <person name="Gao L."/>
            <person name="Fang B.-Z."/>
            <person name="Li W.-J."/>
        </authorList>
    </citation>
    <scope>NUCLEOTIDE SEQUENCE</scope>
    <source>
        <strain evidence="13">SYSU T00039</strain>
    </source>
</reference>
<dbReference type="Pfam" id="PF06750">
    <property type="entry name" value="A24_N_bact"/>
    <property type="match status" value="1"/>
</dbReference>
<dbReference type="GO" id="GO:0005886">
    <property type="term" value="C:plasma membrane"/>
    <property type="evidence" value="ECO:0007669"/>
    <property type="project" value="UniProtKB-SubCell"/>
</dbReference>
<feature type="transmembrane region" description="Helical" evidence="10">
    <location>
        <begin position="194"/>
        <end position="220"/>
    </location>
</feature>
<keyword evidence="4" id="KW-0997">Cell inner membrane</keyword>
<keyword evidence="9" id="KW-0489">Methyltransferase</keyword>
<comment type="similarity">
    <text evidence="2 8">Belongs to the peptidase A24 family.</text>
</comment>
<keyword evidence="6 10" id="KW-1133">Transmembrane helix</keyword>
<keyword evidence="14" id="KW-1185">Reference proteome</keyword>
<keyword evidence="9" id="KW-0511">Multifunctional enzyme</keyword>
<gene>
    <name evidence="13" type="ORF">QQX10_00835</name>
</gene>
<keyword evidence="5 9" id="KW-0812">Transmembrane</keyword>
<feature type="transmembrane region" description="Helical" evidence="10">
    <location>
        <begin position="151"/>
        <end position="173"/>
    </location>
</feature>
<dbReference type="InterPro" id="IPR050882">
    <property type="entry name" value="Prepilin_peptidase/N-MTase"/>
</dbReference>
<evidence type="ECO:0000259" key="11">
    <source>
        <dbReference type="Pfam" id="PF01478"/>
    </source>
</evidence>
<keyword evidence="9" id="KW-0808">Transferase</keyword>
<keyword evidence="7 10" id="KW-0472">Membrane</keyword>
<evidence type="ECO:0000256" key="7">
    <source>
        <dbReference type="ARBA" id="ARBA00023136"/>
    </source>
</evidence>
<dbReference type="EMBL" id="JAUHPX010000001">
    <property type="protein sequence ID" value="MDN4486707.1"/>
    <property type="molecule type" value="Genomic_DNA"/>
</dbReference>
<evidence type="ECO:0000256" key="2">
    <source>
        <dbReference type="ARBA" id="ARBA00005801"/>
    </source>
</evidence>
<name>A0AAW7M334_9MICO</name>
<dbReference type="EC" id="3.4.23.43" evidence="9"/>
<evidence type="ECO:0000256" key="10">
    <source>
        <dbReference type="SAM" id="Phobius"/>
    </source>
</evidence>
<dbReference type="InterPro" id="IPR010627">
    <property type="entry name" value="Prepilin_pept_A24_N"/>
</dbReference>
<dbReference type="InterPro" id="IPR000045">
    <property type="entry name" value="Prepilin_IV_endopep_pep"/>
</dbReference>
<comment type="function">
    <text evidence="9">Plays an essential role in type IV pili and type II pseudopili formation by proteolytically removing the leader sequence from substrate proteins and subsequently monomethylating the alpha-amino group of the newly exposed N-terminal phenylalanine.</text>
</comment>
<evidence type="ECO:0000256" key="8">
    <source>
        <dbReference type="RuleBase" id="RU003793"/>
    </source>
</evidence>
<dbReference type="PRINTS" id="PR00864">
    <property type="entry name" value="PREPILNPTASE"/>
</dbReference>
<evidence type="ECO:0000256" key="9">
    <source>
        <dbReference type="RuleBase" id="RU003794"/>
    </source>
</evidence>
<evidence type="ECO:0000256" key="1">
    <source>
        <dbReference type="ARBA" id="ARBA00004429"/>
    </source>
</evidence>
<evidence type="ECO:0000313" key="13">
    <source>
        <dbReference type="EMBL" id="MDN4486707.1"/>
    </source>
</evidence>
<dbReference type="InterPro" id="IPR014032">
    <property type="entry name" value="Peptidase_A24A_bac"/>
</dbReference>
<feature type="domain" description="Prepilin type IV endopeptidase peptidase" evidence="11">
    <location>
        <begin position="105"/>
        <end position="215"/>
    </location>
</feature>
<dbReference type="Proteomes" id="UP001172737">
    <property type="component" value="Unassembled WGS sequence"/>
</dbReference>